<dbReference type="AlphaFoldDB" id="A0A517VCP9"/>
<reference evidence="1 2" key="1">
    <citation type="submission" date="2019-02" db="EMBL/GenBank/DDBJ databases">
        <title>Deep-cultivation of Planctomycetes and their phenomic and genomic characterization uncovers novel biology.</title>
        <authorList>
            <person name="Wiegand S."/>
            <person name="Jogler M."/>
            <person name="Boedeker C."/>
            <person name="Pinto D."/>
            <person name="Vollmers J."/>
            <person name="Rivas-Marin E."/>
            <person name="Kohn T."/>
            <person name="Peeters S.H."/>
            <person name="Heuer A."/>
            <person name="Rast P."/>
            <person name="Oberbeckmann S."/>
            <person name="Bunk B."/>
            <person name="Jeske O."/>
            <person name="Meyerdierks A."/>
            <person name="Storesund J.E."/>
            <person name="Kallscheuer N."/>
            <person name="Luecker S."/>
            <person name="Lage O.M."/>
            <person name="Pohl T."/>
            <person name="Merkel B.J."/>
            <person name="Hornburger P."/>
            <person name="Mueller R.-W."/>
            <person name="Bruemmer F."/>
            <person name="Labrenz M."/>
            <person name="Spormann A.M."/>
            <person name="Op den Camp H."/>
            <person name="Overmann J."/>
            <person name="Amann R."/>
            <person name="Jetten M.S.M."/>
            <person name="Mascher T."/>
            <person name="Medema M.H."/>
            <person name="Devos D.P."/>
            <person name="Kaster A.-K."/>
            <person name="Ovreas L."/>
            <person name="Rohde M."/>
            <person name="Galperin M.Y."/>
            <person name="Jogler C."/>
        </authorList>
    </citation>
    <scope>NUCLEOTIDE SEQUENCE [LARGE SCALE GENOMIC DNA]</scope>
    <source>
        <strain evidence="1 2">Pan161</strain>
    </source>
</reference>
<organism evidence="1 2">
    <name type="scientific">Gimesia algae</name>
    <dbReference type="NCBI Taxonomy" id="2527971"/>
    <lineage>
        <taxon>Bacteria</taxon>
        <taxon>Pseudomonadati</taxon>
        <taxon>Planctomycetota</taxon>
        <taxon>Planctomycetia</taxon>
        <taxon>Planctomycetales</taxon>
        <taxon>Planctomycetaceae</taxon>
        <taxon>Gimesia</taxon>
    </lineage>
</organism>
<protein>
    <submittedName>
        <fullName evidence="1">Uncharacterized protein</fullName>
    </submittedName>
</protein>
<dbReference type="KEGG" id="gax:Pan161_24380"/>
<sequence>MNYTSVRNRRLIEFDALKFGKSCLEYCEVIVGNGGLIEYQFIDVFKISRNLQRRINASIHTYATKINCVNDLESDKKGVRNLKFKVPDTFLCLTPFYA</sequence>
<name>A0A517VCP9_9PLAN</name>
<evidence type="ECO:0000313" key="1">
    <source>
        <dbReference type="EMBL" id="QDT90784.1"/>
    </source>
</evidence>
<accession>A0A517VCP9</accession>
<keyword evidence="2" id="KW-1185">Reference proteome</keyword>
<gene>
    <name evidence="1" type="ORF">Pan161_24380</name>
</gene>
<proteinExistence type="predicted"/>
<evidence type="ECO:0000313" key="2">
    <source>
        <dbReference type="Proteomes" id="UP000316855"/>
    </source>
</evidence>
<dbReference type="EMBL" id="CP036343">
    <property type="protein sequence ID" value="QDT90784.1"/>
    <property type="molecule type" value="Genomic_DNA"/>
</dbReference>
<dbReference type="Proteomes" id="UP000316855">
    <property type="component" value="Chromosome"/>
</dbReference>